<dbReference type="InterPro" id="IPR018739">
    <property type="entry name" value="DUF2281"/>
</dbReference>
<dbReference type="AlphaFoldDB" id="A0A450TL79"/>
<proteinExistence type="predicted"/>
<dbReference type="Pfam" id="PF10047">
    <property type="entry name" value="DUF2281"/>
    <property type="match status" value="1"/>
</dbReference>
<evidence type="ECO:0000313" key="2">
    <source>
        <dbReference type="EMBL" id="VFJ68486.1"/>
    </source>
</evidence>
<feature type="domain" description="DUF2281" evidence="1">
    <location>
        <begin position="8"/>
        <end position="59"/>
    </location>
</feature>
<organism evidence="2">
    <name type="scientific">Candidatus Kentrum sp. DK</name>
    <dbReference type="NCBI Taxonomy" id="2126562"/>
    <lineage>
        <taxon>Bacteria</taxon>
        <taxon>Pseudomonadati</taxon>
        <taxon>Pseudomonadota</taxon>
        <taxon>Gammaproteobacteria</taxon>
        <taxon>Candidatus Kentrum</taxon>
    </lineage>
</organism>
<protein>
    <recommendedName>
        <fullName evidence="1">DUF2281 domain-containing protein</fullName>
    </recommendedName>
</protein>
<reference evidence="2" key="1">
    <citation type="submission" date="2019-02" db="EMBL/GenBank/DDBJ databases">
        <authorList>
            <person name="Gruber-Vodicka R. H."/>
            <person name="Seah K. B. B."/>
        </authorList>
    </citation>
    <scope>NUCLEOTIDE SEQUENCE</scope>
    <source>
        <strain evidence="2">BECK_DK47</strain>
    </source>
</reference>
<sequence length="69" mass="7759">MSIETQVLEGIRSLPPEKQSEVIGFIEFIRQRNVAPASLRPIGLCQGEFTVPDDFDAPLPEDLLRDFES</sequence>
<dbReference type="EMBL" id="CAADEX010000213">
    <property type="protein sequence ID" value="VFJ68486.1"/>
    <property type="molecule type" value="Genomic_DNA"/>
</dbReference>
<accession>A0A450TL79</accession>
<gene>
    <name evidence="2" type="ORF">BECKDK2373B_GA0170837_12132</name>
</gene>
<name>A0A450TL79_9GAMM</name>
<evidence type="ECO:0000259" key="1">
    <source>
        <dbReference type="Pfam" id="PF10047"/>
    </source>
</evidence>